<dbReference type="PANTHER" id="PTHR46797">
    <property type="entry name" value="HTH-TYPE TRANSCRIPTIONAL REGULATOR"/>
    <property type="match status" value="1"/>
</dbReference>
<dbReference type="EMBL" id="VJZD01000170">
    <property type="protein sequence ID" value="MPY35634.1"/>
    <property type="molecule type" value="Genomic_DNA"/>
</dbReference>
<evidence type="ECO:0000259" key="3">
    <source>
        <dbReference type="PROSITE" id="PS50943"/>
    </source>
</evidence>
<feature type="compositionally biased region" description="Basic and acidic residues" evidence="2">
    <location>
        <begin position="30"/>
        <end position="43"/>
    </location>
</feature>
<dbReference type="Gene3D" id="1.10.260.40">
    <property type="entry name" value="lambda repressor-like DNA-binding domains"/>
    <property type="match status" value="1"/>
</dbReference>
<dbReference type="Proteomes" id="UP000325849">
    <property type="component" value="Unassembled WGS sequence"/>
</dbReference>
<dbReference type="GO" id="GO:0005829">
    <property type="term" value="C:cytosol"/>
    <property type="evidence" value="ECO:0007669"/>
    <property type="project" value="TreeGrafter"/>
</dbReference>
<feature type="region of interest" description="Disordered" evidence="2">
    <location>
        <begin position="1"/>
        <end position="67"/>
    </location>
</feature>
<protein>
    <submittedName>
        <fullName evidence="4">Helix-turn-helix domain-containing protein</fullName>
    </submittedName>
</protein>
<gene>
    <name evidence="4" type="ORF">FNH09_31705</name>
</gene>
<dbReference type="InterPro" id="IPR001387">
    <property type="entry name" value="Cro/C1-type_HTH"/>
</dbReference>
<dbReference type="SUPFAM" id="SSF47413">
    <property type="entry name" value="lambda repressor-like DNA-binding domains"/>
    <property type="match status" value="1"/>
</dbReference>
<reference evidence="4 5" key="1">
    <citation type="submission" date="2019-07" db="EMBL/GenBank/DDBJ databases">
        <title>New species of Amycolatopsis and Streptomyces.</title>
        <authorList>
            <person name="Duangmal K."/>
            <person name="Teo W.F.A."/>
            <person name="Lipun K."/>
        </authorList>
    </citation>
    <scope>NUCLEOTIDE SEQUENCE [LARGE SCALE GENOMIC DNA]</scope>
    <source>
        <strain evidence="4 5">NBRC 109810</strain>
    </source>
</reference>
<dbReference type="GO" id="GO:0003677">
    <property type="term" value="F:DNA binding"/>
    <property type="evidence" value="ECO:0007669"/>
    <property type="project" value="UniProtKB-KW"/>
</dbReference>
<dbReference type="GO" id="GO:0003700">
    <property type="term" value="F:DNA-binding transcription factor activity"/>
    <property type="evidence" value="ECO:0007669"/>
    <property type="project" value="TreeGrafter"/>
</dbReference>
<dbReference type="InterPro" id="IPR011051">
    <property type="entry name" value="RmlC_Cupin_sf"/>
</dbReference>
<evidence type="ECO:0000313" key="5">
    <source>
        <dbReference type="Proteomes" id="UP000325849"/>
    </source>
</evidence>
<dbReference type="InterPro" id="IPR050807">
    <property type="entry name" value="TransReg_Diox_bact_type"/>
</dbReference>
<accession>A0A5N8VNG4</accession>
<dbReference type="PANTHER" id="PTHR46797:SF1">
    <property type="entry name" value="METHYLPHOSPHONATE SYNTHASE"/>
    <property type="match status" value="1"/>
</dbReference>
<dbReference type="SUPFAM" id="SSF51182">
    <property type="entry name" value="RmlC-like cupins"/>
    <property type="match status" value="1"/>
</dbReference>
<dbReference type="AlphaFoldDB" id="A0A5N8VNG4"/>
<name>A0A5N8VNG4_9ACTN</name>
<feature type="compositionally biased region" description="Polar residues" evidence="2">
    <location>
        <begin position="9"/>
        <end position="29"/>
    </location>
</feature>
<dbReference type="InterPro" id="IPR010982">
    <property type="entry name" value="Lambda_DNA-bd_dom_sf"/>
</dbReference>
<organism evidence="4 5">
    <name type="scientific">Streptomyces adustus</name>
    <dbReference type="NCBI Taxonomy" id="1609272"/>
    <lineage>
        <taxon>Bacteria</taxon>
        <taxon>Bacillati</taxon>
        <taxon>Actinomycetota</taxon>
        <taxon>Actinomycetes</taxon>
        <taxon>Kitasatosporales</taxon>
        <taxon>Streptomycetaceae</taxon>
        <taxon>Streptomyces</taxon>
    </lineage>
</organism>
<dbReference type="CDD" id="cd00093">
    <property type="entry name" value="HTH_XRE"/>
    <property type="match status" value="1"/>
</dbReference>
<dbReference type="OrthoDB" id="5114244at2"/>
<dbReference type="Pfam" id="PF01381">
    <property type="entry name" value="HTH_3"/>
    <property type="match status" value="1"/>
</dbReference>
<proteinExistence type="predicted"/>
<feature type="domain" description="HTH cro/C1-type" evidence="3">
    <location>
        <begin position="76"/>
        <end position="130"/>
    </location>
</feature>
<dbReference type="InterPro" id="IPR014710">
    <property type="entry name" value="RmlC-like_jellyroll"/>
</dbReference>
<dbReference type="Gene3D" id="2.60.120.10">
    <property type="entry name" value="Jelly Rolls"/>
    <property type="match status" value="1"/>
</dbReference>
<comment type="caution">
    <text evidence="4">The sequence shown here is derived from an EMBL/GenBank/DDBJ whole genome shotgun (WGS) entry which is preliminary data.</text>
</comment>
<keyword evidence="1" id="KW-0238">DNA-binding</keyword>
<sequence length="250" mass="25523">MRESYCRRMTSSRVTGAENSSADSANPEQISRRSPEQAGKQRAEPGAGGGKTDRTGSGGATTSDSADTGDVLAASVARVRRAAGLTLSAVAARAGVSPAYISQMESGTANPTVRTLGQIADALGATPAELLGGGDRPGTVAAAPGFAPRFAPAPLLARTDGHHGIFDLTAPGASRIGARLLHADLGDHDHPTAHAGEEFVLVLVGSCRVTVAGTARLLRPADSCHLAATDEHHFTDASDDLLMLVVLTEE</sequence>
<evidence type="ECO:0000256" key="2">
    <source>
        <dbReference type="SAM" id="MobiDB-lite"/>
    </source>
</evidence>
<dbReference type="PROSITE" id="PS50943">
    <property type="entry name" value="HTH_CROC1"/>
    <property type="match status" value="1"/>
</dbReference>
<dbReference type="CDD" id="cd02209">
    <property type="entry name" value="cupin_XRE_C"/>
    <property type="match status" value="1"/>
</dbReference>
<evidence type="ECO:0000313" key="4">
    <source>
        <dbReference type="EMBL" id="MPY35634.1"/>
    </source>
</evidence>
<keyword evidence="5" id="KW-1185">Reference proteome</keyword>
<evidence type="ECO:0000256" key="1">
    <source>
        <dbReference type="ARBA" id="ARBA00023125"/>
    </source>
</evidence>
<dbReference type="SMART" id="SM00530">
    <property type="entry name" value="HTH_XRE"/>
    <property type="match status" value="1"/>
</dbReference>